<dbReference type="Proteomes" id="UP001488838">
    <property type="component" value="Unassembled WGS sequence"/>
</dbReference>
<feature type="compositionally biased region" description="Polar residues" evidence="1">
    <location>
        <begin position="265"/>
        <end position="277"/>
    </location>
</feature>
<accession>A0AAW0HVA9</accession>
<dbReference type="GO" id="GO:0003682">
    <property type="term" value="F:chromatin binding"/>
    <property type="evidence" value="ECO:0007669"/>
    <property type="project" value="TreeGrafter"/>
</dbReference>
<dbReference type="GO" id="GO:0042393">
    <property type="term" value="F:histone binding"/>
    <property type="evidence" value="ECO:0007669"/>
    <property type="project" value="TreeGrafter"/>
</dbReference>
<dbReference type="GO" id="GO:0010824">
    <property type="term" value="P:regulation of centrosome duplication"/>
    <property type="evidence" value="ECO:0007669"/>
    <property type="project" value="TreeGrafter"/>
</dbReference>
<dbReference type="PANTHER" id="PTHR22747">
    <property type="entry name" value="NUCLEOPLASMIN"/>
    <property type="match status" value="1"/>
</dbReference>
<feature type="compositionally biased region" description="Acidic residues" evidence="1">
    <location>
        <begin position="247"/>
        <end position="256"/>
    </location>
</feature>
<evidence type="ECO:0000313" key="2">
    <source>
        <dbReference type="EMBL" id="KAK7805870.1"/>
    </source>
</evidence>
<dbReference type="AlphaFoldDB" id="A0AAW0HVA9"/>
<dbReference type="GO" id="GO:0005654">
    <property type="term" value="C:nucleoplasm"/>
    <property type="evidence" value="ECO:0007669"/>
    <property type="project" value="TreeGrafter"/>
</dbReference>
<gene>
    <name evidence="2" type="ORF">U0070_009645</name>
</gene>
<dbReference type="GO" id="GO:0005730">
    <property type="term" value="C:nucleolus"/>
    <property type="evidence" value="ECO:0007669"/>
    <property type="project" value="TreeGrafter"/>
</dbReference>
<evidence type="ECO:0000256" key="1">
    <source>
        <dbReference type="SAM" id="MobiDB-lite"/>
    </source>
</evidence>
<feature type="compositionally biased region" description="Basic and acidic residues" evidence="1">
    <location>
        <begin position="515"/>
        <end position="528"/>
    </location>
</feature>
<dbReference type="GO" id="GO:0003723">
    <property type="term" value="F:RNA binding"/>
    <property type="evidence" value="ECO:0007669"/>
    <property type="project" value="TreeGrafter"/>
</dbReference>
<dbReference type="PANTHER" id="PTHR22747:SF28">
    <property type="entry name" value="NUCLEOPHOSMIN"/>
    <property type="match status" value="1"/>
</dbReference>
<dbReference type="GO" id="GO:0000056">
    <property type="term" value="P:ribosomal small subunit export from nucleus"/>
    <property type="evidence" value="ECO:0007669"/>
    <property type="project" value="TreeGrafter"/>
</dbReference>
<sequence>PKENHCYLKPVLGWVSMSPITLQGLLSGTTTGIVVRLNEQHCVELTGIAANGRIDFFNYKGTAGYYERPIAISGISTMTRGGHSSAGFLSMLSPRAMVPGSYTSEASNYQAGSYNGFKMQQLLSNGACFRLMGDSMDMDVSPLRPQIYLFGRERKADKDYRFTLGGRDNCSIGGRHNYSNTGNFKNVSSTLMWFRACAINGQHLAAGEEVAESEDKHEEDIKIMSGNQSAPGGGNKVPQKKVKLIKDEEEDDDDNNDENRRKRSNTPAKNAQKSNQNGKDKFINTNTKGKEFCKRQEKTLKTPEGPSSVEYIKAKMQARERESTDSAESCQGSERPRWAHAGRRRPPGQCSLTRHSRAPPGPPLARTQPSRCGSHGSRDAVTARAPTAAQGRAFPLGAAGCGPTAPTTRKSALLLPPSLRSPASPALSHSARYSGPAIAFLSSAAHRLPVSPAPTTSTRSMAAAEVRSAACSRGHRVPATDPALGGPPAPERAGKPAAVTETETTRPACTGARRVSPESHRPLEKDLEGTASTWASEEDCSEGRKQRPWMPQLGFFWSLIGHF</sequence>
<keyword evidence="3" id="KW-1185">Reference proteome</keyword>
<feature type="region of interest" description="Disordered" evidence="1">
    <location>
        <begin position="246"/>
        <end position="386"/>
    </location>
</feature>
<dbReference type="GO" id="GO:0042273">
    <property type="term" value="P:ribosomal large subunit biogenesis"/>
    <property type="evidence" value="ECO:0007669"/>
    <property type="project" value="TreeGrafter"/>
</dbReference>
<feature type="compositionally biased region" description="Basic and acidic residues" evidence="1">
    <location>
        <begin position="278"/>
        <end position="301"/>
    </location>
</feature>
<comment type="caution">
    <text evidence="2">The sequence shown here is derived from an EMBL/GenBank/DDBJ whole genome shotgun (WGS) entry which is preliminary data.</text>
</comment>
<dbReference type="GO" id="GO:0045944">
    <property type="term" value="P:positive regulation of transcription by RNA polymerase II"/>
    <property type="evidence" value="ECO:0007669"/>
    <property type="project" value="TreeGrafter"/>
</dbReference>
<dbReference type="GO" id="GO:1990904">
    <property type="term" value="C:ribonucleoprotein complex"/>
    <property type="evidence" value="ECO:0007669"/>
    <property type="project" value="TreeGrafter"/>
</dbReference>
<name>A0AAW0HVA9_MYOGA</name>
<dbReference type="EMBL" id="JBBHLL010000324">
    <property type="protein sequence ID" value="KAK7805870.1"/>
    <property type="molecule type" value="Genomic_DNA"/>
</dbReference>
<feature type="non-terminal residue" evidence="2">
    <location>
        <position position="563"/>
    </location>
</feature>
<feature type="region of interest" description="Disordered" evidence="1">
    <location>
        <begin position="473"/>
        <end position="545"/>
    </location>
</feature>
<dbReference type="InterPro" id="IPR004301">
    <property type="entry name" value="Nucleoplasmin"/>
</dbReference>
<evidence type="ECO:0000313" key="3">
    <source>
        <dbReference type="Proteomes" id="UP001488838"/>
    </source>
</evidence>
<dbReference type="GO" id="GO:0005813">
    <property type="term" value="C:centrosome"/>
    <property type="evidence" value="ECO:0007669"/>
    <property type="project" value="TreeGrafter"/>
</dbReference>
<dbReference type="GO" id="GO:0005737">
    <property type="term" value="C:cytoplasm"/>
    <property type="evidence" value="ECO:0007669"/>
    <property type="project" value="TreeGrafter"/>
</dbReference>
<protein>
    <submittedName>
        <fullName evidence="2">Uncharacterized protein</fullName>
    </submittedName>
</protein>
<dbReference type="GO" id="GO:0006338">
    <property type="term" value="P:chromatin remodeling"/>
    <property type="evidence" value="ECO:0007669"/>
    <property type="project" value="TreeGrafter"/>
</dbReference>
<organism evidence="2 3">
    <name type="scientific">Myodes glareolus</name>
    <name type="common">Bank vole</name>
    <name type="synonym">Clethrionomys glareolus</name>
    <dbReference type="NCBI Taxonomy" id="447135"/>
    <lineage>
        <taxon>Eukaryota</taxon>
        <taxon>Metazoa</taxon>
        <taxon>Chordata</taxon>
        <taxon>Craniata</taxon>
        <taxon>Vertebrata</taxon>
        <taxon>Euteleostomi</taxon>
        <taxon>Mammalia</taxon>
        <taxon>Eutheria</taxon>
        <taxon>Euarchontoglires</taxon>
        <taxon>Glires</taxon>
        <taxon>Rodentia</taxon>
        <taxon>Myomorpha</taxon>
        <taxon>Muroidea</taxon>
        <taxon>Cricetidae</taxon>
        <taxon>Arvicolinae</taxon>
        <taxon>Myodes</taxon>
    </lineage>
</organism>
<dbReference type="GO" id="GO:0042274">
    <property type="term" value="P:ribosomal small subunit biogenesis"/>
    <property type="evidence" value="ECO:0007669"/>
    <property type="project" value="TreeGrafter"/>
</dbReference>
<proteinExistence type="predicted"/>
<feature type="non-terminal residue" evidence="2">
    <location>
        <position position="1"/>
    </location>
</feature>
<reference evidence="2 3" key="1">
    <citation type="journal article" date="2023" name="bioRxiv">
        <title>Conserved and derived expression patterns and positive selection on dental genes reveal complex evolutionary context of ever-growing rodent molars.</title>
        <authorList>
            <person name="Calamari Z.T."/>
            <person name="Song A."/>
            <person name="Cohen E."/>
            <person name="Akter M."/>
            <person name="Roy R.D."/>
            <person name="Hallikas O."/>
            <person name="Christensen M.M."/>
            <person name="Li P."/>
            <person name="Marangoni P."/>
            <person name="Jernvall J."/>
            <person name="Klein O.D."/>
        </authorList>
    </citation>
    <scope>NUCLEOTIDE SEQUENCE [LARGE SCALE GENOMIC DNA]</scope>
    <source>
        <strain evidence="2">V071</strain>
    </source>
</reference>
<dbReference type="GO" id="GO:0000055">
    <property type="term" value="P:ribosomal large subunit export from nucleus"/>
    <property type="evidence" value="ECO:0007669"/>
    <property type="project" value="TreeGrafter"/>
</dbReference>